<dbReference type="AlphaFoldDB" id="A0A3L6Q3Q0"/>
<accession>A0A3L6Q3Q0</accession>
<comment type="caution">
    <text evidence="2">The sequence shown here is derived from an EMBL/GenBank/DDBJ whole genome shotgun (WGS) entry which is preliminary data.</text>
</comment>
<proteinExistence type="predicted"/>
<reference evidence="3" key="1">
    <citation type="journal article" date="2019" name="Nat. Commun.">
        <title>The genome of broomcorn millet.</title>
        <authorList>
            <person name="Zou C."/>
            <person name="Miki D."/>
            <person name="Li D."/>
            <person name="Tang Q."/>
            <person name="Xiao L."/>
            <person name="Rajput S."/>
            <person name="Deng P."/>
            <person name="Jia W."/>
            <person name="Huang R."/>
            <person name="Zhang M."/>
            <person name="Sun Y."/>
            <person name="Hu J."/>
            <person name="Fu X."/>
            <person name="Schnable P.S."/>
            <person name="Li F."/>
            <person name="Zhang H."/>
            <person name="Feng B."/>
            <person name="Zhu X."/>
            <person name="Liu R."/>
            <person name="Schnable J.C."/>
            <person name="Zhu J.-K."/>
            <person name="Zhang H."/>
        </authorList>
    </citation>
    <scope>NUCLEOTIDE SEQUENCE [LARGE SCALE GENOMIC DNA]</scope>
</reference>
<evidence type="ECO:0000313" key="3">
    <source>
        <dbReference type="Proteomes" id="UP000275267"/>
    </source>
</evidence>
<organism evidence="2 3">
    <name type="scientific">Panicum miliaceum</name>
    <name type="common">Proso millet</name>
    <name type="synonym">Broomcorn millet</name>
    <dbReference type="NCBI Taxonomy" id="4540"/>
    <lineage>
        <taxon>Eukaryota</taxon>
        <taxon>Viridiplantae</taxon>
        <taxon>Streptophyta</taxon>
        <taxon>Embryophyta</taxon>
        <taxon>Tracheophyta</taxon>
        <taxon>Spermatophyta</taxon>
        <taxon>Magnoliopsida</taxon>
        <taxon>Liliopsida</taxon>
        <taxon>Poales</taxon>
        <taxon>Poaceae</taxon>
        <taxon>PACMAD clade</taxon>
        <taxon>Panicoideae</taxon>
        <taxon>Panicodae</taxon>
        <taxon>Paniceae</taxon>
        <taxon>Panicinae</taxon>
        <taxon>Panicum</taxon>
        <taxon>Panicum sect. Panicum</taxon>
    </lineage>
</organism>
<dbReference type="PANTHER" id="PTHR33165">
    <property type="entry name" value="F-BOX DOMAIN CONTAINING PROTEIN-LIKE-RELATED"/>
    <property type="match status" value="1"/>
</dbReference>
<dbReference type="EMBL" id="PQIB02000014">
    <property type="protein sequence ID" value="RLM70144.1"/>
    <property type="molecule type" value="Genomic_DNA"/>
</dbReference>
<gene>
    <name evidence="2" type="ORF">C2845_PM17G06980</name>
</gene>
<evidence type="ECO:0000313" key="2">
    <source>
        <dbReference type="EMBL" id="RLM70144.1"/>
    </source>
</evidence>
<protein>
    <recommendedName>
        <fullName evidence="4">F-box domain-containing protein</fullName>
    </recommendedName>
</protein>
<dbReference type="STRING" id="4540.A0A3L6Q3Q0"/>
<dbReference type="PANTHER" id="PTHR33165:SF86">
    <property type="entry name" value="EXPRESSED PROTEIN"/>
    <property type="match status" value="1"/>
</dbReference>
<dbReference type="Proteomes" id="UP000275267">
    <property type="component" value="Unassembled WGS sequence"/>
</dbReference>
<evidence type="ECO:0008006" key="4">
    <source>
        <dbReference type="Google" id="ProtNLM"/>
    </source>
</evidence>
<dbReference type="OrthoDB" id="688438at2759"/>
<name>A0A3L6Q3Q0_PANMI</name>
<keyword evidence="3" id="KW-1185">Reference proteome</keyword>
<evidence type="ECO:0000256" key="1">
    <source>
        <dbReference type="SAM" id="MobiDB-lite"/>
    </source>
</evidence>
<feature type="region of interest" description="Disordered" evidence="1">
    <location>
        <begin position="68"/>
        <end position="100"/>
    </location>
</feature>
<sequence>MATTHDWSALPSDLVNRVGDCFLATNDLDHYMTFRAVCSPWRHATDDPRSSPAADPRFWPQRWACSPVRSPPPTLPRRQLRRRWQTRLTSRPRPMAEGPP</sequence>